<protein>
    <submittedName>
        <fullName evidence="2">Uncharacterized protein</fullName>
    </submittedName>
</protein>
<proteinExistence type="predicted"/>
<sequence length="201" mass="21182">MTDEAPLSDHDTRPDEAPEQPTPADAATAFLADSVREIERHVARGGWDGPVRVFALVGTQAALAAEPGLESQLAPEVVAAARQDPDHLTSVEQEGLPQVESLEELLGVLTWPETVAGAAVVVERVVLPTAAEDAMPADPDEALAYLMAHPERQDVRLAVGVLRSGPAWSVLRTRAHDDDAAVAGGPDLVPGLTEALRATFL</sequence>
<name>A0A021W1K5_9CELL</name>
<accession>A0A021W1K5</accession>
<feature type="compositionally biased region" description="Basic and acidic residues" evidence="1">
    <location>
        <begin position="7"/>
        <end position="16"/>
    </location>
</feature>
<evidence type="ECO:0000313" key="2">
    <source>
        <dbReference type="EMBL" id="EYR65212.1"/>
    </source>
</evidence>
<evidence type="ECO:0000256" key="1">
    <source>
        <dbReference type="SAM" id="MobiDB-lite"/>
    </source>
</evidence>
<reference evidence="2 3" key="1">
    <citation type="submission" date="2014-01" db="EMBL/GenBank/DDBJ databases">
        <title>Actinotalea ferrariae CF5-4.</title>
        <authorList>
            <person name="Chen F."/>
            <person name="Li Y."/>
            <person name="Wang G."/>
        </authorList>
    </citation>
    <scope>NUCLEOTIDE SEQUENCE [LARGE SCALE GENOMIC DNA]</scope>
    <source>
        <strain evidence="2 3">CF5-4</strain>
    </source>
</reference>
<dbReference type="Proteomes" id="UP000019753">
    <property type="component" value="Unassembled WGS sequence"/>
</dbReference>
<dbReference type="InterPro" id="IPR047681">
    <property type="entry name" value="PPA1309-like"/>
</dbReference>
<feature type="region of interest" description="Disordered" evidence="1">
    <location>
        <begin position="1"/>
        <end position="27"/>
    </location>
</feature>
<dbReference type="EMBL" id="AXCW01000001">
    <property type="protein sequence ID" value="EYR65212.1"/>
    <property type="molecule type" value="Genomic_DNA"/>
</dbReference>
<dbReference type="NCBIfam" id="NF040618">
    <property type="entry name" value="PPA1309_fam"/>
    <property type="match status" value="1"/>
</dbReference>
<comment type="caution">
    <text evidence="2">The sequence shown here is derived from an EMBL/GenBank/DDBJ whole genome shotgun (WGS) entry which is preliminary data.</text>
</comment>
<evidence type="ECO:0000313" key="3">
    <source>
        <dbReference type="Proteomes" id="UP000019753"/>
    </source>
</evidence>
<dbReference type="RefSeq" id="WP_034221104.1">
    <property type="nucleotide sequence ID" value="NZ_AXCW01000001.1"/>
</dbReference>
<dbReference type="AlphaFoldDB" id="A0A021W1K5"/>
<organism evidence="2 3">
    <name type="scientific">Actinotalea ferrariae CF5-4</name>
    <dbReference type="NCBI Taxonomy" id="948458"/>
    <lineage>
        <taxon>Bacteria</taxon>
        <taxon>Bacillati</taxon>
        <taxon>Actinomycetota</taxon>
        <taxon>Actinomycetes</taxon>
        <taxon>Micrococcales</taxon>
        <taxon>Cellulomonadaceae</taxon>
        <taxon>Actinotalea</taxon>
    </lineage>
</organism>
<gene>
    <name evidence="2" type="ORF">N866_00010</name>
</gene>
<keyword evidence="3" id="KW-1185">Reference proteome</keyword>